<proteinExistence type="predicted"/>
<reference evidence="2 3" key="1">
    <citation type="journal article" date="2013" name="Genome Announc.">
        <title>Complete Genome Sequence of Leifsonia xyli subsp. cynodontis Strain DSM46306, a Gram-Positive Bacterial Pathogen of Grasses.</title>
        <authorList>
            <person name="Monteiro-Vitorello C.B."/>
            <person name="Zerillo M.M."/>
            <person name="Van Sluys M.A."/>
            <person name="Camargo L.E."/>
            <person name="Kitajima J.P."/>
        </authorList>
    </citation>
    <scope>NUCLEOTIDE SEQUENCE [LARGE SCALE GENOMIC DNA]</scope>
    <source>
        <strain evidence="2 3">DSM 46306</strain>
    </source>
</reference>
<accession>U3PE61</accession>
<keyword evidence="1" id="KW-0812">Transmembrane</keyword>
<dbReference type="KEGG" id="lxy:O159_18250"/>
<protein>
    <submittedName>
        <fullName evidence="2">Uncharacterized protein</fullName>
    </submittedName>
</protein>
<sequence>MFAVVIPLLVAIVIAVVGLVLRLGLGAFGAVWTACALLRVLFWCLVSIVRGIRALYFRVRA</sequence>
<dbReference type="PATRIC" id="fig|1389489.3.peg.1759"/>
<keyword evidence="1" id="KW-1133">Transmembrane helix</keyword>
<gene>
    <name evidence="2" type="ORF">O159_18250</name>
</gene>
<evidence type="ECO:0000313" key="2">
    <source>
        <dbReference type="EMBL" id="AGW41853.1"/>
    </source>
</evidence>
<evidence type="ECO:0000313" key="3">
    <source>
        <dbReference type="Proteomes" id="UP000016743"/>
    </source>
</evidence>
<feature type="transmembrane region" description="Helical" evidence="1">
    <location>
        <begin position="36"/>
        <end position="56"/>
    </location>
</feature>
<organism evidence="2 3">
    <name type="scientific">Leifsonia xyli subsp. cynodontis DSM 46306</name>
    <dbReference type="NCBI Taxonomy" id="1389489"/>
    <lineage>
        <taxon>Bacteria</taxon>
        <taxon>Bacillati</taxon>
        <taxon>Actinomycetota</taxon>
        <taxon>Actinomycetes</taxon>
        <taxon>Micrococcales</taxon>
        <taxon>Microbacteriaceae</taxon>
        <taxon>Leifsonia</taxon>
    </lineage>
</organism>
<dbReference type="AlphaFoldDB" id="U3PE61"/>
<dbReference type="EMBL" id="CP006734">
    <property type="protein sequence ID" value="AGW41853.1"/>
    <property type="molecule type" value="Genomic_DNA"/>
</dbReference>
<name>U3PE61_LEIXC</name>
<keyword evidence="3" id="KW-1185">Reference proteome</keyword>
<keyword evidence="1" id="KW-0472">Membrane</keyword>
<dbReference type="HOGENOM" id="CLU_2916982_0_0_11"/>
<dbReference type="Proteomes" id="UP000016743">
    <property type="component" value="Chromosome"/>
</dbReference>
<evidence type="ECO:0000256" key="1">
    <source>
        <dbReference type="SAM" id="Phobius"/>
    </source>
</evidence>
<dbReference type="RefSeq" id="WP_021755338.1">
    <property type="nucleotide sequence ID" value="NC_022438.1"/>
</dbReference>